<name>A0A3R9PK86_9CREN</name>
<organism evidence="9 10">
    <name type="scientific">Candidatus Methanodesulfokora washburnensis</name>
    <dbReference type="NCBI Taxonomy" id="2478471"/>
    <lineage>
        <taxon>Archaea</taxon>
        <taxon>Thermoproteota</taxon>
        <taxon>Candidatus Korarchaeia</taxon>
        <taxon>Candidatus Korarchaeia incertae sedis</taxon>
        <taxon>Candidatus Methanodesulfokora</taxon>
    </lineage>
</organism>
<dbReference type="OrthoDB" id="28434at2157"/>
<evidence type="ECO:0000259" key="8">
    <source>
        <dbReference type="Pfam" id="PF12804"/>
    </source>
</evidence>
<dbReference type="GO" id="GO:0016779">
    <property type="term" value="F:nucleotidyltransferase activity"/>
    <property type="evidence" value="ECO:0007669"/>
    <property type="project" value="UniProtKB-ARBA"/>
</dbReference>
<gene>
    <name evidence="9" type="ORF">D6D85_00560</name>
</gene>
<dbReference type="PANTHER" id="PTHR19136">
    <property type="entry name" value="MOLYBDENUM COFACTOR GUANYLYLTRANSFERASE"/>
    <property type="match status" value="1"/>
</dbReference>
<dbReference type="PANTHER" id="PTHR19136:SF81">
    <property type="entry name" value="MOLYBDENUM COFACTOR GUANYLYLTRANSFERASE"/>
    <property type="match status" value="1"/>
</dbReference>
<evidence type="ECO:0000256" key="4">
    <source>
        <dbReference type="ARBA" id="ARBA00022741"/>
    </source>
</evidence>
<evidence type="ECO:0000256" key="1">
    <source>
        <dbReference type="ARBA" id="ARBA00022490"/>
    </source>
</evidence>
<keyword evidence="6" id="KW-0342">GTP-binding</keyword>
<dbReference type="InterPro" id="IPR025877">
    <property type="entry name" value="MobA-like_NTP_Trfase"/>
</dbReference>
<accession>A0A3R9PK86</accession>
<keyword evidence="7" id="KW-0501">Molybdenum cofactor biosynthesis</keyword>
<dbReference type="EMBL" id="RCOS01000010">
    <property type="protein sequence ID" value="RSN78733.1"/>
    <property type="molecule type" value="Genomic_DNA"/>
</dbReference>
<proteinExistence type="predicted"/>
<keyword evidence="1" id="KW-0963">Cytoplasm</keyword>
<keyword evidence="5" id="KW-0460">Magnesium</keyword>
<dbReference type="RefSeq" id="WP_125670085.1">
    <property type="nucleotide sequence ID" value="NZ_RCOS01000010.1"/>
</dbReference>
<dbReference type="SUPFAM" id="SSF53448">
    <property type="entry name" value="Nucleotide-diphospho-sugar transferases"/>
    <property type="match status" value="1"/>
</dbReference>
<dbReference type="GO" id="GO:0005525">
    <property type="term" value="F:GTP binding"/>
    <property type="evidence" value="ECO:0007669"/>
    <property type="project" value="UniProtKB-KW"/>
</dbReference>
<evidence type="ECO:0000313" key="9">
    <source>
        <dbReference type="EMBL" id="RSN78733.1"/>
    </source>
</evidence>
<keyword evidence="4" id="KW-0547">Nucleotide-binding</keyword>
<protein>
    <recommendedName>
        <fullName evidence="8">MobA-like NTP transferase domain-containing protein</fullName>
    </recommendedName>
</protein>
<dbReference type="GO" id="GO:0006777">
    <property type="term" value="P:Mo-molybdopterin cofactor biosynthetic process"/>
    <property type="evidence" value="ECO:0007669"/>
    <property type="project" value="UniProtKB-KW"/>
</dbReference>
<feature type="domain" description="MobA-like NTP transferase" evidence="8">
    <location>
        <begin position="6"/>
        <end position="163"/>
    </location>
</feature>
<evidence type="ECO:0000256" key="2">
    <source>
        <dbReference type="ARBA" id="ARBA00022679"/>
    </source>
</evidence>
<evidence type="ECO:0000256" key="7">
    <source>
        <dbReference type="ARBA" id="ARBA00023150"/>
    </source>
</evidence>
<dbReference type="InterPro" id="IPR029044">
    <property type="entry name" value="Nucleotide-diphossugar_trans"/>
</dbReference>
<keyword evidence="2" id="KW-0808">Transferase</keyword>
<evidence type="ECO:0000256" key="3">
    <source>
        <dbReference type="ARBA" id="ARBA00022723"/>
    </source>
</evidence>
<comment type="caution">
    <text evidence="9">The sequence shown here is derived from an EMBL/GenBank/DDBJ whole genome shotgun (WGS) entry which is preliminary data.</text>
</comment>
<dbReference type="Pfam" id="PF12804">
    <property type="entry name" value="NTP_transf_3"/>
    <property type="match status" value="1"/>
</dbReference>
<dbReference type="Gene3D" id="3.90.550.10">
    <property type="entry name" value="Spore Coat Polysaccharide Biosynthesis Protein SpsA, Chain A"/>
    <property type="match status" value="1"/>
</dbReference>
<sequence>MDIGIIILAGGYGKRFQTGKQWKDKLLQPINKKPMLLNVVDVALQISQDIVVATKPERINKYKKIIDKQIKIISDDPPIKDSMLLAGVNAGIQHLQNEYILIIAGDMPFIRPEVIKILIDNAHQNDVTAPIHPDGITEPLLAIYKHGHIQKSIKTILKKEQIRATDLIRSAYKIRFIPTDEIRKVDPELRSLISINKPKEMQKQILRQMLNNAKVYSITFKDLHPYWEALNAYLNRFYQHAALLFTEEAKVYRKYGITHLELHALNDALNVYKKLNYENFI</sequence>
<keyword evidence="3" id="KW-0479">Metal-binding</keyword>
<dbReference type="Proteomes" id="UP000277582">
    <property type="component" value="Unassembled WGS sequence"/>
</dbReference>
<dbReference type="InterPro" id="IPR013482">
    <property type="entry name" value="Molybde_CF_guanTrfase"/>
</dbReference>
<dbReference type="CDD" id="cd02503">
    <property type="entry name" value="MobA"/>
    <property type="match status" value="1"/>
</dbReference>
<evidence type="ECO:0000256" key="5">
    <source>
        <dbReference type="ARBA" id="ARBA00022842"/>
    </source>
</evidence>
<reference evidence="9 10" key="1">
    <citation type="submission" date="2018-10" db="EMBL/GenBank/DDBJ databases">
        <title>Co-occurring genomic capacity for anaerobic methane metabolism and dissimilatory sulfite reduction discovered in the Korarchaeota.</title>
        <authorList>
            <person name="Mckay L.J."/>
            <person name="Dlakic M."/>
            <person name="Fields M.W."/>
            <person name="Delmont T.O."/>
            <person name="Eren A.M."/>
            <person name="Jay Z.J."/>
            <person name="Klingelsmith K.B."/>
            <person name="Rusch D.B."/>
            <person name="Inskeep W.P."/>
        </authorList>
    </citation>
    <scope>NUCLEOTIDE SEQUENCE [LARGE SCALE GENOMIC DNA]</scope>
    <source>
        <strain evidence="9 10">MDKW</strain>
    </source>
</reference>
<keyword evidence="10" id="KW-1185">Reference proteome</keyword>
<dbReference type="GO" id="GO:0046872">
    <property type="term" value="F:metal ion binding"/>
    <property type="evidence" value="ECO:0007669"/>
    <property type="project" value="UniProtKB-KW"/>
</dbReference>
<evidence type="ECO:0000256" key="6">
    <source>
        <dbReference type="ARBA" id="ARBA00023134"/>
    </source>
</evidence>
<evidence type="ECO:0000313" key="10">
    <source>
        <dbReference type="Proteomes" id="UP000277582"/>
    </source>
</evidence>
<dbReference type="AlphaFoldDB" id="A0A3R9PK86"/>